<protein>
    <submittedName>
        <fullName evidence="2">Uncharacterized protein</fullName>
    </submittedName>
</protein>
<dbReference type="Proteomes" id="UP000887566">
    <property type="component" value="Unplaced"/>
</dbReference>
<evidence type="ECO:0000313" key="1">
    <source>
        <dbReference type="Proteomes" id="UP000887566"/>
    </source>
</evidence>
<reference evidence="2" key="1">
    <citation type="submission" date="2022-11" db="UniProtKB">
        <authorList>
            <consortium name="WormBaseParasite"/>
        </authorList>
    </citation>
    <scope>IDENTIFICATION</scope>
</reference>
<keyword evidence="1" id="KW-1185">Reference proteome</keyword>
<name>A0A914WPB4_9BILA</name>
<dbReference type="AlphaFoldDB" id="A0A914WPB4"/>
<accession>A0A914WPB4</accession>
<dbReference type="WBParaSite" id="PSAMB.scaffold465size50227.g5981.t1">
    <property type="protein sequence ID" value="PSAMB.scaffold465size50227.g5981.t1"/>
    <property type="gene ID" value="PSAMB.scaffold465size50227.g5981"/>
</dbReference>
<proteinExistence type="predicted"/>
<evidence type="ECO:0000313" key="2">
    <source>
        <dbReference type="WBParaSite" id="PSAMB.scaffold465size50227.g5981.t1"/>
    </source>
</evidence>
<organism evidence="1 2">
    <name type="scientific">Plectus sambesii</name>
    <dbReference type="NCBI Taxonomy" id="2011161"/>
    <lineage>
        <taxon>Eukaryota</taxon>
        <taxon>Metazoa</taxon>
        <taxon>Ecdysozoa</taxon>
        <taxon>Nematoda</taxon>
        <taxon>Chromadorea</taxon>
        <taxon>Plectida</taxon>
        <taxon>Plectina</taxon>
        <taxon>Plectoidea</taxon>
        <taxon>Plectidae</taxon>
        <taxon>Plectus</taxon>
    </lineage>
</organism>
<sequence length="27" mass="3122">MIMRTALTKALTMHTFTPTAIFMDQHL</sequence>